<evidence type="ECO:0000313" key="2">
    <source>
        <dbReference type="Proteomes" id="UP000261340"/>
    </source>
</evidence>
<name>A0A3Q0QXY0_AMPCI</name>
<keyword evidence="2" id="KW-1185">Reference proteome</keyword>
<dbReference type="GO" id="GO:0032979">
    <property type="term" value="P:protein insertion into mitochondrial inner membrane from matrix"/>
    <property type="evidence" value="ECO:0007669"/>
    <property type="project" value="TreeGrafter"/>
</dbReference>
<dbReference type="Ensembl" id="ENSACIT00000002941.1">
    <property type="protein sequence ID" value="ENSACIP00000002843.1"/>
    <property type="gene ID" value="ENSACIG00000002250.1"/>
</dbReference>
<accession>A0A3Q0QXY0</accession>
<dbReference type="Proteomes" id="UP000261340">
    <property type="component" value="Unplaced"/>
</dbReference>
<dbReference type="GO" id="GO:0043022">
    <property type="term" value="F:ribosome binding"/>
    <property type="evidence" value="ECO:0007669"/>
    <property type="project" value="TreeGrafter"/>
</dbReference>
<dbReference type="GeneTree" id="ENSGT00390000004145"/>
<dbReference type="PANTHER" id="PTHR13333:SF7">
    <property type="entry name" value="M-AAA PROTEASE-INTERACTING PROTEIN 1, MITOCHONDRIAL"/>
    <property type="match status" value="1"/>
</dbReference>
<proteinExistence type="predicted"/>
<protein>
    <submittedName>
        <fullName evidence="1">Si:dkey-82o10.4</fullName>
    </submittedName>
</protein>
<dbReference type="STRING" id="61819.ENSACIP00000002843"/>
<organism evidence="1 2">
    <name type="scientific">Amphilophus citrinellus</name>
    <name type="common">Midas cichlid</name>
    <name type="synonym">Cichlasoma citrinellum</name>
    <dbReference type="NCBI Taxonomy" id="61819"/>
    <lineage>
        <taxon>Eukaryota</taxon>
        <taxon>Metazoa</taxon>
        <taxon>Chordata</taxon>
        <taxon>Craniata</taxon>
        <taxon>Vertebrata</taxon>
        <taxon>Euteleostomi</taxon>
        <taxon>Actinopterygii</taxon>
        <taxon>Neopterygii</taxon>
        <taxon>Teleostei</taxon>
        <taxon>Neoteleostei</taxon>
        <taxon>Acanthomorphata</taxon>
        <taxon>Ovalentaria</taxon>
        <taxon>Cichlomorphae</taxon>
        <taxon>Cichliformes</taxon>
        <taxon>Cichlidae</taxon>
        <taxon>New World cichlids</taxon>
        <taxon>Cichlasomatinae</taxon>
        <taxon>Heroini</taxon>
        <taxon>Amphilophus</taxon>
    </lineage>
</organism>
<reference evidence="1" key="2">
    <citation type="submission" date="2025-09" db="UniProtKB">
        <authorList>
            <consortium name="Ensembl"/>
        </authorList>
    </citation>
    <scope>IDENTIFICATION</scope>
</reference>
<sequence length="309" mass="34468">MAAIIYTLNRVSAPDPRPKSFTTVNFLGICLAANLLVKLHSCSLLSAMSKQTCTAGVCARKSGPGCCGQPAAHRQWASLAVRPARPFTAATSRRLCRRRCVFAGEKHRLLCSQPGADGPSSGRRPAISVVGVPDPITWIRCKVIMFLLDLYFDLDVNSEEFERGVKQALVHVSNKMSRGRYHELKGIVSSEKTCSSLTDAQRKRLAVQTDDIVFVLPEDISVVFDQHGRKFCFMVMRFWILSSHEGPDDPEGTKVFKVDTHDAHNYECCQPALLPVCISGPRFHRELTRGASSDWTVTTLWHWHWKRAG</sequence>
<reference evidence="1" key="1">
    <citation type="submission" date="2025-08" db="UniProtKB">
        <authorList>
            <consortium name="Ensembl"/>
        </authorList>
    </citation>
    <scope>IDENTIFICATION</scope>
</reference>
<dbReference type="AlphaFoldDB" id="A0A3Q0QXY0"/>
<dbReference type="PANTHER" id="PTHR13333">
    <property type="entry name" value="M-AAA PROTEASE-INTERACTING PROTEIN 1, MITOCHONDRIAL"/>
    <property type="match status" value="1"/>
</dbReference>
<evidence type="ECO:0000313" key="1">
    <source>
        <dbReference type="Ensembl" id="ENSACIP00000002843.1"/>
    </source>
</evidence>
<dbReference type="GO" id="GO:0005743">
    <property type="term" value="C:mitochondrial inner membrane"/>
    <property type="evidence" value="ECO:0007669"/>
    <property type="project" value="TreeGrafter"/>
</dbReference>